<feature type="region of interest" description="Disordered" evidence="12">
    <location>
        <begin position="1628"/>
        <end position="1671"/>
    </location>
</feature>
<dbReference type="InterPro" id="IPR047559">
    <property type="entry name" value="HOIL1_RBR_mRING-HC-C3HC3D"/>
</dbReference>
<evidence type="ECO:0000256" key="5">
    <source>
        <dbReference type="ARBA" id="ARBA00022679"/>
    </source>
</evidence>
<feature type="compositionally biased region" description="Low complexity" evidence="12">
    <location>
        <begin position="2380"/>
        <end position="2394"/>
    </location>
</feature>
<feature type="compositionally biased region" description="Polar residues" evidence="12">
    <location>
        <begin position="2086"/>
        <end position="2114"/>
    </location>
</feature>
<feature type="compositionally biased region" description="Polar residues" evidence="12">
    <location>
        <begin position="276"/>
        <end position="292"/>
    </location>
</feature>
<dbReference type="GO" id="GO:0043161">
    <property type="term" value="P:proteasome-mediated ubiquitin-dependent protein catabolic process"/>
    <property type="evidence" value="ECO:0007669"/>
    <property type="project" value="TreeGrafter"/>
</dbReference>
<feature type="region of interest" description="Disordered" evidence="12">
    <location>
        <begin position="218"/>
        <end position="363"/>
    </location>
</feature>
<gene>
    <name evidence="17" type="ORF">Fcan01_02926</name>
</gene>
<dbReference type="STRING" id="158441.A0A226F5J8"/>
<evidence type="ECO:0000259" key="15">
    <source>
        <dbReference type="PROSITE" id="PS50199"/>
    </source>
</evidence>
<dbReference type="OrthoDB" id="261960at2759"/>
<sequence length="2763" mass="297935">MNRMKRSSKSLPPQDVGNGGENSVEGLPPNGRTKENSSKNSAGSVGESSDLVLSSGSGGKKKKHSSFFSNLFKSKKTCVLPSESTDKGGVAAGGGEGLTLSSSYESVNSVDTTSSFTFVSSKKLRGKGHKGKRIPVDDDQTDRPSSSCENDRPSSAVSSSSKGSTLNKVLPPYPKKLGTLSKIGMKMGLKKKYNLQSCESLEHIATLPRPNLIQVQEKMKNKRGKKITSNSSVEQGAISSGTVLEPAQQEETFTLDETTSKKPELTSSNKMDETLDTVNTPASSSALQNSIEIKQKSDAKVSIPKKSTPTQEPIPSTSKISEQALPLNLPSGSGYSSDPNTWSSNTARKRRAPVPPKKSFKPDVIQIPGATHQQKKIDEKNVELKSVKPLDENAMVSSGERQLSYPSGALRRNKSKDKAHLRPFSCSCSNSIFAHHSKYQQYHKQSCNDGSPHESTSASIFNSNTLGRTHVRGKKKAPPPPTSELGEEHVTNKSGKPCIVPKLRQNKNPENPYGNPFLDEDSDGNNNEMDRGAVVVSCNKESRPCMSEEPGQLSAATISTNSSNVPKSSIVTLTLSVVTSSTSSLFGGSCTPSSFSTNLSTKPDNGRGASQSRVEPVVSGTSSVQTTLATTSVATTSTTSSITITTSSFSQPISSSSAMSECVVAEDPRSNQLVGNSGSAEDDEIAQNLLNDIQEKEQLASVQGSLSSNSPSEVNSSESSPITVSKVPASSSSKRIFNFSKKRSSNSHLQAEETMTQNNNDLETLLKSSPTLMAQAMTVDNQVKAHLQDNAGGGGSCNSKQQSAQPLKTSPSLKSKENASEPSSSASSLPLSPKLFSPSDVAAPRPWYKRGMGSSSSKNSSGTKSPPIRPTITRLPKFSDLDREAQKIVEENKRKSAEIAFNQNARDLINIFNTTFTTTGSSSTNSSSSTITVSSTTNNNSNSSVSDNLHPTSSAIMFPSSSTSAPQTTKYPNTSIKSVNDQKSVVQLGQNSQSKLPSTYPTETTSNITSRTTTTANHTTPVSTTGISSSSEARINSNTAAVSSTVQQRFSHSVEPSTSSAVSLTQTSTVSAASNYTSSTTTTPAQSISKLSSSSAFKPIKSSVMGEAWSCARCTLKNPSWRGLCEACHSRKLATTTSSPGIITNTLSNTSTKVSTVTSSISSPTMTQTTATSTNNSAPATSKINLSTSVVTPKLVETVPNGTQITATSQTTIKSNLTTFQQPVSQQETLASENLLSHHPTKDNLLKYEKLDGIQLNNDTASNLGEVDNVDIEKLRQVRLAFFAKDDKQVQPHNIISPDTSLKMNTACTTEPEVQTKSVNSNSIISSQRFDDGEDDSIDSLLFLPKIQNAPQRPSKNFNKNNVPNNKATNSVTSVPLSPSDVGPNFEILLQPNNSVPQQCSPNNSINITPQPLSVPSFRFRPMLDPISEADANYYGALCGDNRVYQNWQQPAQLFVETESYLGTNATNDNNISHFNIGCISPNLHNTSASPRPHPVLHMRQNIANNPVEESLASPPCANFRLLFSNPVQKSQNNDNNDAGISAATAAVASGFDLTSSNGNSQFLNSGFTSESDTEVDSEMDRHHRRHHREYNNRLRDNRHWNGGGGSDYSGERNLSYDDYRRLGAIPKGYYGGGGSGSNSDSGRRRYGDSNNKSQFGDEEDSRYFSESSDNSMVDNNPLLANKLLRKLEWAITHGEHRLAASLAHDLALLKVNCLVDKSNADPITIRVYVEDRFMQQGPFLVQVMPNMTLKDLKSKIEGDWGIPSAFQKWILGKKMADDDHITLANYDVVQDTMAFLYLVTPQIENSRPKEKEISPPPPPLPKKPNPASPAAVPPSHGSGENTSRNLQVRNSAATPMNQLKASANPTPAATFSSVSPTKVASSAQTETVLTSNNKEAKKSPLVTPIVETKGLSNGHNAHTAGKTAPISSVGHATPLYQRPSSPTRGEKSVPTGKIVPKEISVNLQTVAATHNKQPNQASLGSEPTKISSVNVQANYPISKSILNLETPVQETRKTTNNNVPLLLHVKLENLRQAAEQAFSKSFPLQQSEPQNTFDNNRAQQIGRNPVVLNPGQKLVRLDQQVPLNATSSKQIPAGGSRNTANKTSLECETSMGQNKLKPMPTVELDQIRTTSAVNLKDSDSRTKPPIQNHDQHKHTMSSLKIDGASKTVPASSTIIPKTENRGNSSPKATKPPLRPDKLEPVPKPRSKKTIPVDTDSETENVNVIPQKTVVDTPTSSTKETCKPEKVEGFCQTTLPFPGIKNPSKAVCENVASNLETKEKRTVLERSPIQGSNPVSPQSPPPPPNVLAEIATKNVKKEAQVNETTFIVANVLVSPIINKALFGMNNASLMRELSPPTRFQDNIDSSIRKEEVMPHQEDGTSSSITSSISSTVSTLNPEPKIPSTPTIVNNAASAPLSAPTQTSVTTSPLLPSSISSTAAPGNFNLNQPKLFRVPYFMQQADKGSGKQASPPSKVKLMAEKFNSNNSTSPKTETSSSGSQNKKNGVVPKPAIFSYDGKESNIQTYLSMLQMMEKQDLIMATDGFECKVCLSLVPPGDGVTLRDCLHNFCKDCLIGAVNYADDSEVKCPFRDSNYSCDSSLQEREIKALVPADVFEKYLARSVKLAERKMMNTFHCKTADCTGWCIYEDDVNIFKCPVCTKKNCITCAAIHEGMDCKQYQRQLAIDSETDENAKSSRLMLEKMIQRGEALECPACQVILLKKWGCDWVRCTCKTEICWVTRGDTSGGCKCGLNGNRCHPKCTYCH</sequence>
<evidence type="ECO:0000259" key="13">
    <source>
        <dbReference type="PROSITE" id="PS50053"/>
    </source>
</evidence>
<feature type="region of interest" description="Disordered" evidence="12">
    <location>
        <begin position="1807"/>
        <end position="1844"/>
    </location>
</feature>
<feature type="compositionally biased region" description="Polar residues" evidence="12">
    <location>
        <begin position="590"/>
        <end position="613"/>
    </location>
</feature>
<reference evidence="17 18" key="1">
    <citation type="submission" date="2015-12" db="EMBL/GenBank/DDBJ databases">
        <title>The genome of Folsomia candida.</title>
        <authorList>
            <person name="Faddeeva A."/>
            <person name="Derks M.F."/>
            <person name="Anvar Y."/>
            <person name="Smit S."/>
            <person name="Van Straalen N."/>
            <person name="Roelofs D."/>
        </authorList>
    </citation>
    <scope>NUCLEOTIDE SEQUENCE [LARGE SCALE GENOMIC DNA]</scope>
    <source>
        <strain evidence="17 18">VU population</strain>
        <tissue evidence="17">Whole body</tissue>
    </source>
</reference>
<feature type="compositionally biased region" description="Polar residues" evidence="12">
    <location>
        <begin position="330"/>
        <end position="346"/>
    </location>
</feature>
<feature type="region of interest" description="Disordered" evidence="12">
    <location>
        <begin position="2283"/>
        <end position="2303"/>
    </location>
</feature>
<evidence type="ECO:0000256" key="4">
    <source>
        <dbReference type="ARBA" id="ARBA00022553"/>
    </source>
</evidence>
<keyword evidence="6" id="KW-0479">Metal-binding</keyword>
<evidence type="ECO:0000256" key="8">
    <source>
        <dbReference type="ARBA" id="ARBA00022771"/>
    </source>
</evidence>
<accession>A0A226F5J8</accession>
<evidence type="ECO:0000256" key="12">
    <source>
        <dbReference type="SAM" id="MobiDB-lite"/>
    </source>
</evidence>
<evidence type="ECO:0000256" key="9">
    <source>
        <dbReference type="ARBA" id="ARBA00022786"/>
    </source>
</evidence>
<dbReference type="InterPro" id="IPR051628">
    <property type="entry name" value="LUBAC_E3_Ligases"/>
</dbReference>
<feature type="compositionally biased region" description="Basic residues" evidence="12">
    <location>
        <begin position="122"/>
        <end position="133"/>
    </location>
</feature>
<dbReference type="InterPro" id="IPR044066">
    <property type="entry name" value="TRIAD_supradom"/>
</dbReference>
<evidence type="ECO:0000256" key="11">
    <source>
        <dbReference type="PROSITE-ProRule" id="PRU00322"/>
    </source>
</evidence>
<feature type="domain" description="RING-type" evidence="14">
    <location>
        <begin position="2545"/>
        <end position="2587"/>
    </location>
</feature>
<dbReference type="GO" id="GO:0097039">
    <property type="term" value="P:protein linear polyubiquitination"/>
    <property type="evidence" value="ECO:0007669"/>
    <property type="project" value="TreeGrafter"/>
</dbReference>
<dbReference type="SUPFAM" id="SSF57850">
    <property type="entry name" value="RING/U-box"/>
    <property type="match status" value="3"/>
</dbReference>
<feature type="compositionally biased region" description="Low complexity" evidence="12">
    <location>
        <begin position="849"/>
        <end position="865"/>
    </location>
</feature>
<keyword evidence="9" id="KW-0833">Ubl conjugation pathway</keyword>
<dbReference type="CDD" id="cd20358">
    <property type="entry name" value="Rcat_RBR_HOIL1"/>
    <property type="match status" value="1"/>
</dbReference>
<evidence type="ECO:0000259" key="16">
    <source>
        <dbReference type="PROSITE" id="PS51873"/>
    </source>
</evidence>
<keyword evidence="7" id="KW-0677">Repeat</keyword>
<dbReference type="GO" id="GO:0009893">
    <property type="term" value="P:positive regulation of metabolic process"/>
    <property type="evidence" value="ECO:0007669"/>
    <property type="project" value="UniProtKB-ARBA"/>
</dbReference>
<dbReference type="GO" id="GO:0004842">
    <property type="term" value="F:ubiquitin-protein transferase activity"/>
    <property type="evidence" value="ECO:0007669"/>
    <property type="project" value="TreeGrafter"/>
</dbReference>
<dbReference type="CDD" id="cd20345">
    <property type="entry name" value="BRcat_RBR_HOIL1"/>
    <property type="match status" value="1"/>
</dbReference>
<keyword evidence="8 11" id="KW-0863">Zinc-finger</keyword>
<keyword evidence="10" id="KW-0862">Zinc</keyword>
<dbReference type="GO" id="GO:0043130">
    <property type="term" value="F:ubiquitin binding"/>
    <property type="evidence" value="ECO:0007669"/>
    <property type="project" value="TreeGrafter"/>
</dbReference>
<feature type="compositionally biased region" description="Low complexity" evidence="12">
    <location>
        <begin position="917"/>
        <end position="946"/>
    </location>
</feature>
<dbReference type="InterPro" id="IPR013083">
    <property type="entry name" value="Znf_RING/FYVE/PHD"/>
</dbReference>
<feature type="compositionally biased region" description="Polar residues" evidence="12">
    <location>
        <begin position="947"/>
        <end position="1001"/>
    </location>
</feature>
<dbReference type="InterPro" id="IPR001841">
    <property type="entry name" value="Znf_RING"/>
</dbReference>
<feature type="domain" description="RING-type" evidence="16">
    <location>
        <begin position="2541"/>
        <end position="2759"/>
    </location>
</feature>
<keyword evidence="5" id="KW-0808">Transferase</keyword>
<dbReference type="InterPro" id="IPR047557">
    <property type="entry name" value="Rcat_RBR_HOIL1"/>
</dbReference>
<feature type="compositionally biased region" description="Basic and acidic residues" evidence="12">
    <location>
        <begin position="2194"/>
        <end position="2203"/>
    </location>
</feature>
<feature type="region of interest" description="Disordered" evidence="12">
    <location>
        <begin position="2481"/>
        <end position="2504"/>
    </location>
</feature>
<feature type="region of interest" description="Disordered" evidence="12">
    <location>
        <begin position="118"/>
        <end position="175"/>
    </location>
</feature>
<feature type="compositionally biased region" description="Low complexity" evidence="12">
    <location>
        <begin position="705"/>
        <end position="721"/>
    </location>
</feature>
<evidence type="ECO:0000256" key="2">
    <source>
        <dbReference type="ARBA" id="ARBA00008278"/>
    </source>
</evidence>
<dbReference type="PROSITE" id="PS50053">
    <property type="entry name" value="UBIQUITIN_2"/>
    <property type="match status" value="1"/>
</dbReference>
<evidence type="ECO:0000256" key="7">
    <source>
        <dbReference type="ARBA" id="ARBA00022737"/>
    </source>
</evidence>
<evidence type="ECO:0000256" key="3">
    <source>
        <dbReference type="ARBA" id="ARBA00017887"/>
    </source>
</evidence>
<dbReference type="InterPro" id="IPR001876">
    <property type="entry name" value="Znf_RanBP2"/>
</dbReference>
<feature type="region of interest" description="Disordered" evidence="12">
    <location>
        <begin position="1559"/>
        <end position="1591"/>
    </location>
</feature>
<feature type="region of interest" description="Disordered" evidence="12">
    <location>
        <begin position="588"/>
        <end position="623"/>
    </location>
</feature>
<evidence type="ECO:0000256" key="6">
    <source>
        <dbReference type="ARBA" id="ARBA00022723"/>
    </source>
</evidence>
<feature type="compositionally biased region" description="Low complexity" evidence="12">
    <location>
        <begin position="1002"/>
        <end position="1025"/>
    </location>
</feature>
<feature type="compositionally biased region" description="Low complexity" evidence="12">
    <location>
        <begin position="1356"/>
        <end position="1370"/>
    </location>
</feature>
<dbReference type="PANTHER" id="PTHR22770:SF13">
    <property type="entry name" value="RING-TYPE DOMAIN-CONTAINING PROTEIN"/>
    <property type="match status" value="1"/>
</dbReference>
<dbReference type="CDD" id="cd16633">
    <property type="entry name" value="mRING-HC-C3HC3D_RBR_HOIL1"/>
    <property type="match status" value="1"/>
</dbReference>
<organism evidence="17 18">
    <name type="scientific">Folsomia candida</name>
    <name type="common">Springtail</name>
    <dbReference type="NCBI Taxonomy" id="158441"/>
    <lineage>
        <taxon>Eukaryota</taxon>
        <taxon>Metazoa</taxon>
        <taxon>Ecdysozoa</taxon>
        <taxon>Arthropoda</taxon>
        <taxon>Hexapoda</taxon>
        <taxon>Collembola</taxon>
        <taxon>Entomobryomorpha</taxon>
        <taxon>Isotomoidea</taxon>
        <taxon>Isotomidae</taxon>
        <taxon>Proisotominae</taxon>
        <taxon>Folsomia</taxon>
    </lineage>
</organism>
<keyword evidence="4" id="KW-0597">Phosphoprotein</keyword>
<dbReference type="Gene3D" id="3.10.20.90">
    <property type="entry name" value="Phosphatidylinositol 3-kinase Catalytic Subunit, Chain A, domain 1"/>
    <property type="match status" value="1"/>
</dbReference>
<dbReference type="PROSITE" id="PS50089">
    <property type="entry name" value="ZF_RING_2"/>
    <property type="match status" value="1"/>
</dbReference>
<feature type="region of interest" description="Disordered" evidence="12">
    <location>
        <begin position="787"/>
        <end position="879"/>
    </location>
</feature>
<feature type="region of interest" description="Disordered" evidence="12">
    <location>
        <begin position="701"/>
        <end position="727"/>
    </location>
</feature>
<dbReference type="Proteomes" id="UP000198287">
    <property type="component" value="Unassembled WGS sequence"/>
</dbReference>
<feature type="compositionally biased region" description="Polar residues" evidence="12">
    <location>
        <begin position="797"/>
        <end position="813"/>
    </location>
</feature>
<dbReference type="GO" id="GO:0071797">
    <property type="term" value="C:LUBAC complex"/>
    <property type="evidence" value="ECO:0007669"/>
    <property type="project" value="TreeGrafter"/>
</dbReference>
<evidence type="ECO:0000313" key="17">
    <source>
        <dbReference type="EMBL" id="OXA64176.1"/>
    </source>
</evidence>
<dbReference type="Gene3D" id="3.30.40.10">
    <property type="entry name" value="Zinc/RING finger domain, C3HC4 (zinc finger)"/>
    <property type="match status" value="1"/>
</dbReference>
<dbReference type="PROSITE" id="PS50199">
    <property type="entry name" value="ZF_RANBP2_2"/>
    <property type="match status" value="1"/>
</dbReference>
<feature type="compositionally biased region" description="Low complexity" evidence="12">
    <location>
        <begin position="154"/>
        <end position="164"/>
    </location>
</feature>
<feature type="region of interest" description="Disordered" evidence="12">
    <location>
        <begin position="444"/>
        <end position="527"/>
    </location>
</feature>
<evidence type="ECO:0000256" key="1">
    <source>
        <dbReference type="ARBA" id="ARBA00004906"/>
    </source>
</evidence>
<comment type="similarity">
    <text evidence="2">Belongs to the RBR family.</text>
</comment>
<feature type="compositionally biased region" description="Pro residues" evidence="12">
    <location>
        <begin position="1815"/>
        <end position="1828"/>
    </location>
</feature>
<feature type="compositionally biased region" description="Polar residues" evidence="12">
    <location>
        <begin position="305"/>
        <end position="321"/>
    </location>
</feature>
<protein>
    <recommendedName>
        <fullName evidence="3">RanBP-type and C3HC4-type zinc finger-containing protein 1</fullName>
    </recommendedName>
</protein>
<feature type="compositionally biased region" description="Polar residues" evidence="12">
    <location>
        <begin position="2481"/>
        <end position="2502"/>
    </location>
</feature>
<feature type="domain" description="RanBP2-type" evidence="15">
    <location>
        <begin position="1104"/>
        <end position="1134"/>
    </location>
</feature>
<comment type="pathway">
    <text evidence="1">Protein modification; protein ubiquitination.</text>
</comment>
<dbReference type="SUPFAM" id="SSF54236">
    <property type="entry name" value="Ubiquitin-like"/>
    <property type="match status" value="1"/>
</dbReference>
<evidence type="ECO:0000256" key="10">
    <source>
        <dbReference type="ARBA" id="ARBA00022833"/>
    </source>
</evidence>
<dbReference type="InterPro" id="IPR047558">
    <property type="entry name" value="BRcat_RBR_HOIL1"/>
</dbReference>
<feature type="region of interest" description="Disordered" evidence="12">
    <location>
        <begin position="1912"/>
        <end position="1954"/>
    </location>
</feature>
<dbReference type="PROSITE" id="PS01358">
    <property type="entry name" value="ZF_RANBP2_1"/>
    <property type="match status" value="1"/>
</dbReference>
<feature type="domain" description="Ubiquitin-like" evidence="13">
    <location>
        <begin position="1724"/>
        <end position="1799"/>
    </location>
</feature>
<feature type="region of interest" description="Disordered" evidence="12">
    <location>
        <begin position="79"/>
        <end position="104"/>
    </location>
</feature>
<keyword evidence="18" id="KW-1185">Reference proteome</keyword>
<dbReference type="PANTHER" id="PTHR22770">
    <property type="entry name" value="UBIQUITIN CONJUGATING ENZYME 7 INTERACTING PROTEIN-RELATED"/>
    <property type="match status" value="1"/>
</dbReference>
<comment type="caution">
    <text evidence="17">The sequence shown here is derived from an EMBL/GenBank/DDBJ whole genome shotgun (WGS) entry which is preliminary data.</text>
</comment>
<dbReference type="PROSITE" id="PS00518">
    <property type="entry name" value="ZF_RING_1"/>
    <property type="match status" value="1"/>
</dbReference>
<feature type="region of interest" description="Disordered" evidence="12">
    <location>
        <begin position="1351"/>
        <end position="1377"/>
    </location>
</feature>
<feature type="compositionally biased region" description="Polar residues" evidence="12">
    <location>
        <begin position="1559"/>
        <end position="1571"/>
    </location>
</feature>
<dbReference type="InterPro" id="IPR029071">
    <property type="entry name" value="Ubiquitin-like_domsf"/>
</dbReference>
<feature type="region of interest" description="Disordered" evidence="12">
    <location>
        <begin position="2086"/>
        <end position="2217"/>
    </location>
</feature>
<dbReference type="PROSITE" id="PS51873">
    <property type="entry name" value="TRIAD"/>
    <property type="match status" value="1"/>
</dbReference>
<evidence type="ECO:0000259" key="14">
    <source>
        <dbReference type="PROSITE" id="PS50089"/>
    </source>
</evidence>
<feature type="region of interest" description="Disordered" evidence="12">
    <location>
        <begin position="2371"/>
        <end position="2401"/>
    </location>
</feature>
<dbReference type="InterPro" id="IPR017907">
    <property type="entry name" value="Znf_RING_CS"/>
</dbReference>
<feature type="compositionally biased region" description="Low complexity" evidence="12">
    <location>
        <begin position="43"/>
        <end position="55"/>
    </location>
</feature>
<feature type="compositionally biased region" description="Low complexity" evidence="12">
    <location>
        <begin position="820"/>
        <end position="839"/>
    </location>
</feature>
<dbReference type="FunFam" id="3.30.40.10:FF:000137">
    <property type="entry name" value="RanBP-type and C3HC4-type zinc finger-containing protein 1"/>
    <property type="match status" value="1"/>
</dbReference>
<feature type="compositionally biased region" description="Polar residues" evidence="12">
    <location>
        <begin position="227"/>
        <end position="242"/>
    </location>
</feature>
<dbReference type="GO" id="GO:0008270">
    <property type="term" value="F:zinc ion binding"/>
    <property type="evidence" value="ECO:0007669"/>
    <property type="project" value="UniProtKB-KW"/>
</dbReference>
<dbReference type="InterPro" id="IPR000626">
    <property type="entry name" value="Ubiquitin-like_dom"/>
</dbReference>
<evidence type="ECO:0000313" key="18">
    <source>
        <dbReference type="Proteomes" id="UP000198287"/>
    </source>
</evidence>
<feature type="compositionally biased region" description="Polar residues" evidence="12">
    <location>
        <begin position="2169"/>
        <end position="2188"/>
    </location>
</feature>
<dbReference type="EMBL" id="LNIX01000001">
    <property type="protein sequence ID" value="OXA64176.1"/>
    <property type="molecule type" value="Genomic_DNA"/>
</dbReference>
<feature type="region of interest" description="Disordered" evidence="12">
    <location>
        <begin position="917"/>
        <end position="1034"/>
    </location>
</feature>
<proteinExistence type="inferred from homology"/>
<feature type="region of interest" description="Disordered" evidence="12">
    <location>
        <begin position="1"/>
        <end position="65"/>
    </location>
</feature>
<dbReference type="OMA" id="CHENATP"/>
<name>A0A226F5J8_FOLCA</name>
<feature type="compositionally biased region" description="Polar residues" evidence="12">
    <location>
        <begin position="444"/>
        <end position="467"/>
    </location>
</feature>